<name>A0AA86PY00_9EUKA</name>
<organism evidence="2">
    <name type="scientific">Hexamita inflata</name>
    <dbReference type="NCBI Taxonomy" id="28002"/>
    <lineage>
        <taxon>Eukaryota</taxon>
        <taxon>Metamonada</taxon>
        <taxon>Diplomonadida</taxon>
        <taxon>Hexamitidae</taxon>
        <taxon>Hexamitinae</taxon>
        <taxon>Hexamita</taxon>
    </lineage>
</organism>
<dbReference type="GO" id="GO:0006631">
    <property type="term" value="P:fatty acid metabolic process"/>
    <property type="evidence" value="ECO:0007669"/>
    <property type="project" value="InterPro"/>
</dbReference>
<dbReference type="EMBL" id="CAXDID020000349">
    <property type="protein sequence ID" value="CAL6080818.1"/>
    <property type="molecule type" value="Genomic_DNA"/>
</dbReference>
<proteinExistence type="predicted"/>
<dbReference type="PANTHER" id="PTHR37417:SF2">
    <property type="entry name" value="67 KDA MYOSIN-CROSS-REACTIVE ANTIGEN FAMILY PROTEIN (AFU_ORTHOLOGUE AFUA_5G09970)"/>
    <property type="match status" value="1"/>
</dbReference>
<reference evidence="2" key="1">
    <citation type="submission" date="2023-06" db="EMBL/GenBank/DDBJ databases">
        <authorList>
            <person name="Kurt Z."/>
        </authorList>
    </citation>
    <scope>NUCLEOTIDE SEQUENCE</scope>
</reference>
<dbReference type="SUPFAM" id="SSF51905">
    <property type="entry name" value="FAD/NAD(P)-binding domain"/>
    <property type="match status" value="1"/>
</dbReference>
<reference evidence="3 4" key="2">
    <citation type="submission" date="2024-07" db="EMBL/GenBank/DDBJ databases">
        <authorList>
            <person name="Akdeniz Z."/>
        </authorList>
    </citation>
    <scope>NUCLEOTIDE SEQUENCE [LARGE SCALE GENOMIC DNA]</scope>
</reference>
<accession>A0AA86PY00</accession>
<keyword evidence="1" id="KW-1133">Transmembrane helix</keyword>
<dbReference type="EMBL" id="CATOUU010000715">
    <property type="protein sequence ID" value="CAI9943385.1"/>
    <property type="molecule type" value="Genomic_DNA"/>
</dbReference>
<keyword evidence="1" id="KW-0812">Transmembrane</keyword>
<evidence type="ECO:0000313" key="3">
    <source>
        <dbReference type="EMBL" id="CAL6080818.1"/>
    </source>
</evidence>
<keyword evidence="4" id="KW-1185">Reference proteome</keyword>
<protein>
    <submittedName>
        <fullName evidence="2">Putative</fullName>
    </submittedName>
</protein>
<evidence type="ECO:0000256" key="1">
    <source>
        <dbReference type="SAM" id="Phobius"/>
    </source>
</evidence>
<dbReference type="AlphaFoldDB" id="A0AA86PY00"/>
<dbReference type="InterPro" id="IPR036188">
    <property type="entry name" value="FAD/NAD-bd_sf"/>
</dbReference>
<keyword evidence="1" id="KW-0472">Membrane</keyword>
<sequence length="562" mass="63636">MDRKAYFIGGGIGSLAAAFFLIRDAGFQGKNIKVFEELTIAGGSMDGNGSVEKGFLCRGGRMMNAATYECFHNIMKEIPSIQSPGKTVFEELQDFNKVTKTHANSRVVDRNGCRLEVDSMNFNNRDRMQLLALTLASEEEIGNALITDWFSPEFFQTHFWLMWTSTFAFQPWHSVVELKRYNQRFLHMFPNMQTLSDLERTPLNQYDSVIAPMVKYLQEKGVTCEFGCVVEDLAVNESNKRLTAKTIIYKKGGNTLKCEVAPTDLVFIQNGCMTDASTTGGWKKAAPQTGIKDQNSFKVWQSLASKYEHMGNPQPFIRNTAESQWHSFTVTMKNEALFKAFTDYQMNSPGTGALMTFKDSNWLMSLVIAYQPHFVGQNKDTKIMWGYGLFPNKIGNYVKKSMLECTGEEIFYELCQHCRIAPELVHDVVNIPCFMPFITAQFMPRLKTDRPVPHPKNAENFGFISQFVEIPNDVVFTVEYSCRAAQMAVYSLCNIKKQIPKISRYDRKLSVKFRALKKVFRKSDGTQFERKHKKCCGCGLVKLGLVGAVGAGVAFAAKKMLE</sequence>
<dbReference type="Gene3D" id="3.50.50.60">
    <property type="entry name" value="FAD/NAD(P)-binding domain"/>
    <property type="match status" value="2"/>
</dbReference>
<evidence type="ECO:0000313" key="2">
    <source>
        <dbReference type="EMBL" id="CAI9943385.1"/>
    </source>
</evidence>
<comment type="caution">
    <text evidence="2">The sequence shown here is derived from an EMBL/GenBank/DDBJ whole genome shotgun (WGS) entry which is preliminary data.</text>
</comment>
<feature type="transmembrane region" description="Helical" evidence="1">
    <location>
        <begin position="5"/>
        <end position="22"/>
    </location>
</feature>
<gene>
    <name evidence="2" type="ORF">HINF_LOCUS31030</name>
    <name evidence="3" type="ORF">HINF_LOCUS60045</name>
</gene>
<dbReference type="PANTHER" id="PTHR37417">
    <property type="entry name" value="67 KDA MYOSIN-CROSS-REACTIVE ANTIGEN FAMILY PROTEIN (AFU_ORTHOLOGUE AFUA_5G09970)"/>
    <property type="match status" value="1"/>
</dbReference>
<dbReference type="Pfam" id="PF06100">
    <property type="entry name" value="MCRA"/>
    <property type="match status" value="1"/>
</dbReference>
<dbReference type="Proteomes" id="UP001642409">
    <property type="component" value="Unassembled WGS sequence"/>
</dbReference>
<dbReference type="InterPro" id="IPR010354">
    <property type="entry name" value="Oleate_hydratase"/>
</dbReference>
<dbReference type="Gene3D" id="3.30.9.80">
    <property type="match status" value="1"/>
</dbReference>
<dbReference type="NCBIfam" id="NF010584">
    <property type="entry name" value="PRK13977.1"/>
    <property type="match status" value="1"/>
</dbReference>
<dbReference type="GO" id="GO:0071949">
    <property type="term" value="F:FAD binding"/>
    <property type="evidence" value="ECO:0007669"/>
    <property type="project" value="InterPro"/>
</dbReference>
<dbReference type="GO" id="GO:0050151">
    <property type="term" value="F:oleate hydratase activity"/>
    <property type="evidence" value="ECO:0007669"/>
    <property type="project" value="InterPro"/>
</dbReference>
<evidence type="ECO:0000313" key="4">
    <source>
        <dbReference type="Proteomes" id="UP001642409"/>
    </source>
</evidence>